<sequence length="90" mass="9538">MNSFETETLNGNLEDRGRGGKHPPILGTDVLSCGVEDESWSPKGPEQSEHRSVCVLTLHADTTAVFISLSRKPSSFRAVADPAPSGASSN</sequence>
<organism evidence="2 3">
    <name type="scientific">Plakobranchus ocellatus</name>
    <dbReference type="NCBI Taxonomy" id="259542"/>
    <lineage>
        <taxon>Eukaryota</taxon>
        <taxon>Metazoa</taxon>
        <taxon>Spiralia</taxon>
        <taxon>Lophotrochozoa</taxon>
        <taxon>Mollusca</taxon>
        <taxon>Gastropoda</taxon>
        <taxon>Heterobranchia</taxon>
        <taxon>Euthyneura</taxon>
        <taxon>Panpulmonata</taxon>
        <taxon>Sacoglossa</taxon>
        <taxon>Placobranchoidea</taxon>
        <taxon>Plakobranchidae</taxon>
        <taxon>Plakobranchus</taxon>
    </lineage>
</organism>
<feature type="region of interest" description="Disordered" evidence="1">
    <location>
        <begin position="1"/>
        <end position="28"/>
    </location>
</feature>
<accession>A0AAV4D1R8</accession>
<evidence type="ECO:0000313" key="3">
    <source>
        <dbReference type="Proteomes" id="UP000735302"/>
    </source>
</evidence>
<protein>
    <submittedName>
        <fullName evidence="2">Uncharacterized protein</fullName>
    </submittedName>
</protein>
<reference evidence="2 3" key="1">
    <citation type="journal article" date="2021" name="Elife">
        <title>Chloroplast acquisition without the gene transfer in kleptoplastic sea slugs, Plakobranchus ocellatus.</title>
        <authorList>
            <person name="Maeda T."/>
            <person name="Takahashi S."/>
            <person name="Yoshida T."/>
            <person name="Shimamura S."/>
            <person name="Takaki Y."/>
            <person name="Nagai Y."/>
            <person name="Toyoda A."/>
            <person name="Suzuki Y."/>
            <person name="Arimoto A."/>
            <person name="Ishii H."/>
            <person name="Satoh N."/>
            <person name="Nishiyama T."/>
            <person name="Hasebe M."/>
            <person name="Maruyama T."/>
            <person name="Minagawa J."/>
            <person name="Obokata J."/>
            <person name="Shigenobu S."/>
        </authorList>
    </citation>
    <scope>NUCLEOTIDE SEQUENCE [LARGE SCALE GENOMIC DNA]</scope>
</reference>
<comment type="caution">
    <text evidence="2">The sequence shown here is derived from an EMBL/GenBank/DDBJ whole genome shotgun (WGS) entry which is preliminary data.</text>
</comment>
<dbReference type="AlphaFoldDB" id="A0AAV4D1R8"/>
<gene>
    <name evidence="2" type="ORF">PoB_006460200</name>
</gene>
<evidence type="ECO:0000313" key="2">
    <source>
        <dbReference type="EMBL" id="GFO38097.1"/>
    </source>
</evidence>
<dbReference type="EMBL" id="BLXT01007309">
    <property type="protein sequence ID" value="GFO38097.1"/>
    <property type="molecule type" value="Genomic_DNA"/>
</dbReference>
<dbReference type="Proteomes" id="UP000735302">
    <property type="component" value="Unassembled WGS sequence"/>
</dbReference>
<name>A0AAV4D1R8_9GAST</name>
<evidence type="ECO:0000256" key="1">
    <source>
        <dbReference type="SAM" id="MobiDB-lite"/>
    </source>
</evidence>
<feature type="compositionally biased region" description="Polar residues" evidence="1">
    <location>
        <begin position="1"/>
        <end position="11"/>
    </location>
</feature>
<keyword evidence="3" id="KW-1185">Reference proteome</keyword>
<proteinExistence type="predicted"/>